<sequence>MVNTAIQLEVDALVLVGDVVEQEHAWLSVYEPLLTGLKQLKAADIKVIAVGGNHDYQVFPRLAQESDAISLLGLGGMWESYDFGPVRFIGWSFPSSHTRINPLKEFDASLLEGASLTLGLLHTDVGVQTSVYAPTQPSDFLANSVGMWMLGHIHKNGPLAEGKAIYCGSPFALDKSEMGRHGAWLLQTIADSTWDEPQFINLCPYRYERLTVDISGLRDLEEIRSKVTCSARDFVSTLPEPSNLYLVPVFVGTLSPSVDLSLFFGSLEEREKLLFEQQKSKVYLVTQFVDETELEVDLVSLAEGQGPVALLARMLLDEDEMASLAHKYQSLDRESYNSSAFGLLERRVLDTDEAIKRSRQAGRKLLKAMLVQTEGGF</sequence>
<dbReference type="InterPro" id="IPR050535">
    <property type="entry name" value="DNA_Repair-Maintenance_Comp"/>
</dbReference>
<dbReference type="SUPFAM" id="SSF56300">
    <property type="entry name" value="Metallo-dependent phosphatases"/>
    <property type="match status" value="1"/>
</dbReference>
<dbReference type="EMBL" id="VSSQ01027545">
    <property type="protein sequence ID" value="MPM76852.1"/>
    <property type="molecule type" value="Genomic_DNA"/>
</dbReference>
<dbReference type="PANTHER" id="PTHR30337">
    <property type="entry name" value="COMPONENT OF ATP-DEPENDENT DSDNA EXONUCLEASE"/>
    <property type="match status" value="1"/>
</dbReference>
<gene>
    <name evidence="1" type="ORF">SDC9_123851</name>
</gene>
<evidence type="ECO:0000313" key="1">
    <source>
        <dbReference type="EMBL" id="MPM76852.1"/>
    </source>
</evidence>
<evidence type="ECO:0008006" key="2">
    <source>
        <dbReference type="Google" id="ProtNLM"/>
    </source>
</evidence>
<comment type="caution">
    <text evidence="1">The sequence shown here is derived from an EMBL/GenBank/DDBJ whole genome shotgun (WGS) entry which is preliminary data.</text>
</comment>
<reference evidence="1" key="1">
    <citation type="submission" date="2019-08" db="EMBL/GenBank/DDBJ databases">
        <authorList>
            <person name="Kucharzyk K."/>
            <person name="Murdoch R.W."/>
            <person name="Higgins S."/>
            <person name="Loffler F."/>
        </authorList>
    </citation>
    <scope>NUCLEOTIDE SEQUENCE</scope>
</reference>
<protein>
    <recommendedName>
        <fullName evidence="2">Calcineurin-like phosphoesterase domain-containing protein</fullName>
    </recommendedName>
</protein>
<proteinExistence type="predicted"/>
<accession>A0A645CJA9</accession>
<dbReference type="PANTHER" id="PTHR30337:SF7">
    <property type="entry name" value="PHOSPHOESTERASE"/>
    <property type="match status" value="1"/>
</dbReference>
<organism evidence="1">
    <name type="scientific">bioreactor metagenome</name>
    <dbReference type="NCBI Taxonomy" id="1076179"/>
    <lineage>
        <taxon>unclassified sequences</taxon>
        <taxon>metagenomes</taxon>
        <taxon>ecological metagenomes</taxon>
    </lineage>
</organism>
<dbReference type="Gene3D" id="3.60.21.10">
    <property type="match status" value="1"/>
</dbReference>
<dbReference type="InterPro" id="IPR029052">
    <property type="entry name" value="Metallo-depent_PP-like"/>
</dbReference>
<name>A0A645CJA9_9ZZZZ</name>
<dbReference type="AlphaFoldDB" id="A0A645CJA9"/>